<dbReference type="EMBL" id="CAUJNA010001113">
    <property type="protein sequence ID" value="CAJ1384412.1"/>
    <property type="molecule type" value="Genomic_DNA"/>
</dbReference>
<proteinExistence type="predicted"/>
<keyword evidence="2" id="KW-1185">Reference proteome</keyword>
<evidence type="ECO:0000313" key="2">
    <source>
        <dbReference type="Proteomes" id="UP001178507"/>
    </source>
</evidence>
<organism evidence="1 2">
    <name type="scientific">Effrenium voratum</name>
    <dbReference type="NCBI Taxonomy" id="2562239"/>
    <lineage>
        <taxon>Eukaryota</taxon>
        <taxon>Sar</taxon>
        <taxon>Alveolata</taxon>
        <taxon>Dinophyceae</taxon>
        <taxon>Suessiales</taxon>
        <taxon>Symbiodiniaceae</taxon>
        <taxon>Effrenium</taxon>
    </lineage>
</organism>
<accession>A0AA36IBS8</accession>
<gene>
    <name evidence="1" type="ORF">EVOR1521_LOCUS11291</name>
</gene>
<dbReference type="AlphaFoldDB" id="A0AA36IBS8"/>
<evidence type="ECO:0000313" key="1">
    <source>
        <dbReference type="EMBL" id="CAJ1384412.1"/>
    </source>
</evidence>
<dbReference type="Proteomes" id="UP001178507">
    <property type="component" value="Unassembled WGS sequence"/>
</dbReference>
<sequence length="275" mass="29966">MKRGLSRVYCDKALVRACRAAAKSLTATETENQREACKAAESVRAGLSRKKPEEKAAWYRAEKAKRAGESKSTKRTCASAVGAVEEQESKKLRNAAQQEIQLGLAANVKEAEAKCKETVNDPCGQTKIVRGETCLHVFGGVTVSSEEERGVSKIVKQRMDLRASEDYDNFQEVSGSRMDRAGRVIQADAASSKNSSRAELPASSNLLRVKDDTEAMRAVHAERELAWIKSCRAKAEKAGAGGKSGGGQQKIQTLELEKLQFEAGFRKAVQSLRSQ</sequence>
<name>A0AA36IBS8_9DINO</name>
<protein>
    <submittedName>
        <fullName evidence="1">Uncharacterized protein</fullName>
    </submittedName>
</protein>
<comment type="caution">
    <text evidence="1">The sequence shown here is derived from an EMBL/GenBank/DDBJ whole genome shotgun (WGS) entry which is preliminary data.</text>
</comment>
<reference evidence="1" key="1">
    <citation type="submission" date="2023-08" db="EMBL/GenBank/DDBJ databases">
        <authorList>
            <person name="Chen Y."/>
            <person name="Shah S."/>
            <person name="Dougan E. K."/>
            <person name="Thang M."/>
            <person name="Chan C."/>
        </authorList>
    </citation>
    <scope>NUCLEOTIDE SEQUENCE</scope>
</reference>